<feature type="region of interest" description="Disordered" evidence="3">
    <location>
        <begin position="1"/>
        <end position="70"/>
    </location>
</feature>
<dbReference type="OrthoDB" id="48651at2759"/>
<feature type="compositionally biased region" description="Basic and acidic residues" evidence="3">
    <location>
        <begin position="29"/>
        <end position="40"/>
    </location>
</feature>
<dbReference type="Gene3D" id="3.30.70.330">
    <property type="match status" value="1"/>
</dbReference>
<dbReference type="GO" id="GO:0003723">
    <property type="term" value="F:RNA binding"/>
    <property type="evidence" value="ECO:0007669"/>
    <property type="project" value="UniProtKB-UniRule"/>
</dbReference>
<dbReference type="Proteomes" id="UP000279236">
    <property type="component" value="Unassembled WGS sequence"/>
</dbReference>
<dbReference type="SUPFAM" id="SSF54928">
    <property type="entry name" value="RNA-binding domain, RBD"/>
    <property type="match status" value="1"/>
</dbReference>
<dbReference type="AlphaFoldDB" id="A0A427XUE8"/>
<evidence type="ECO:0000256" key="3">
    <source>
        <dbReference type="SAM" id="MobiDB-lite"/>
    </source>
</evidence>
<dbReference type="InterPro" id="IPR035979">
    <property type="entry name" value="RBD_domain_sf"/>
</dbReference>
<evidence type="ECO:0000256" key="1">
    <source>
        <dbReference type="ARBA" id="ARBA00022884"/>
    </source>
</evidence>
<proteinExistence type="predicted"/>
<dbReference type="GO" id="GO:0005730">
    <property type="term" value="C:nucleolus"/>
    <property type="evidence" value="ECO:0007669"/>
    <property type="project" value="TreeGrafter"/>
</dbReference>
<gene>
    <name evidence="5" type="ORF">EHS24_007332</name>
</gene>
<keyword evidence="1 2" id="KW-0694">RNA-binding</keyword>
<protein>
    <recommendedName>
        <fullName evidence="4">RRM domain-containing protein</fullName>
    </recommendedName>
</protein>
<dbReference type="InterPro" id="IPR012677">
    <property type="entry name" value="Nucleotide-bd_a/b_plait_sf"/>
</dbReference>
<dbReference type="PANTHER" id="PTHR23236">
    <property type="entry name" value="EUKARYOTIC TRANSLATION INITIATION FACTOR 4B/4H"/>
    <property type="match status" value="1"/>
</dbReference>
<dbReference type="Pfam" id="PF00076">
    <property type="entry name" value="RRM_1"/>
    <property type="match status" value="1"/>
</dbReference>
<dbReference type="SMART" id="SM00360">
    <property type="entry name" value="RRM"/>
    <property type="match status" value="1"/>
</dbReference>
<organism evidence="5 6">
    <name type="scientific">Apiotrichum porosum</name>
    <dbReference type="NCBI Taxonomy" id="105984"/>
    <lineage>
        <taxon>Eukaryota</taxon>
        <taxon>Fungi</taxon>
        <taxon>Dikarya</taxon>
        <taxon>Basidiomycota</taxon>
        <taxon>Agaricomycotina</taxon>
        <taxon>Tremellomycetes</taxon>
        <taxon>Trichosporonales</taxon>
        <taxon>Trichosporonaceae</taxon>
        <taxon>Apiotrichum</taxon>
    </lineage>
</organism>
<accession>A0A427XUE8</accession>
<reference evidence="5 6" key="1">
    <citation type="submission" date="2018-11" db="EMBL/GenBank/DDBJ databases">
        <title>Genome sequence of Apiotrichum porosum DSM 27194.</title>
        <authorList>
            <person name="Aliyu H."/>
            <person name="Gorte O."/>
            <person name="Ochsenreither K."/>
        </authorList>
    </citation>
    <scope>NUCLEOTIDE SEQUENCE [LARGE SCALE GENOMIC DNA]</scope>
    <source>
        <strain evidence="5 6">DSM 27194</strain>
    </source>
</reference>
<dbReference type="RefSeq" id="XP_028476597.1">
    <property type="nucleotide sequence ID" value="XM_028622704.1"/>
</dbReference>
<feature type="compositionally biased region" description="Low complexity" evidence="3">
    <location>
        <begin position="276"/>
        <end position="287"/>
    </location>
</feature>
<evidence type="ECO:0000313" key="6">
    <source>
        <dbReference type="Proteomes" id="UP000279236"/>
    </source>
</evidence>
<feature type="region of interest" description="Disordered" evidence="3">
    <location>
        <begin position="147"/>
        <end position="438"/>
    </location>
</feature>
<keyword evidence="6" id="KW-1185">Reference proteome</keyword>
<evidence type="ECO:0000313" key="5">
    <source>
        <dbReference type="EMBL" id="RSH82365.1"/>
    </source>
</evidence>
<name>A0A427XUE8_9TREE</name>
<dbReference type="EMBL" id="RSCE01000005">
    <property type="protein sequence ID" value="RSH82365.1"/>
    <property type="molecule type" value="Genomic_DNA"/>
</dbReference>
<comment type="caution">
    <text evidence="5">The sequence shown here is derived from an EMBL/GenBank/DDBJ whole genome shotgun (WGS) entry which is preliminary data.</text>
</comment>
<dbReference type="PANTHER" id="PTHR23236:SF11">
    <property type="entry name" value="EUKARYOTIC TRANSLATION INITIATION FACTOR 4H"/>
    <property type="match status" value="1"/>
</dbReference>
<feature type="compositionally biased region" description="Low complexity" evidence="3">
    <location>
        <begin position="427"/>
        <end position="438"/>
    </location>
</feature>
<feature type="domain" description="RRM" evidence="4">
    <location>
        <begin position="73"/>
        <end position="149"/>
    </location>
</feature>
<evidence type="ECO:0000259" key="4">
    <source>
        <dbReference type="PROSITE" id="PS50102"/>
    </source>
</evidence>
<feature type="compositionally biased region" description="Basic and acidic residues" evidence="3">
    <location>
        <begin position="328"/>
        <end position="375"/>
    </location>
</feature>
<feature type="compositionally biased region" description="Low complexity" evidence="3">
    <location>
        <begin position="388"/>
        <end position="409"/>
    </location>
</feature>
<dbReference type="STRING" id="105984.A0A427XUE8"/>
<feature type="compositionally biased region" description="Basic and acidic residues" evidence="3">
    <location>
        <begin position="222"/>
        <end position="231"/>
    </location>
</feature>
<dbReference type="PROSITE" id="PS50102">
    <property type="entry name" value="RRM"/>
    <property type="match status" value="1"/>
</dbReference>
<dbReference type="GeneID" id="39591875"/>
<feature type="compositionally biased region" description="Low complexity" evidence="3">
    <location>
        <begin position="301"/>
        <end position="318"/>
    </location>
</feature>
<evidence type="ECO:0000256" key="2">
    <source>
        <dbReference type="PROSITE-ProRule" id="PRU00176"/>
    </source>
</evidence>
<sequence length="465" mass="49218">MALSDFFETTGGGTSSWADEMEALPTAPARREDSGPRRGEPGYLDSMPDRGARTFPGAPQGREELPLPDVPPFTAFVGNLTFETEDEELREFFADLNPVSVRLVKDPQTGKSKGFGYCEFPSRDNLKAALDRTGVSLAGRSVRVNVAEAPASRRDFPSSAADEASQWRRATPIVARDAPAPRRQFSGAGAPGAGDEDRDWSSARGAKFTPAPPARESGFGGRSREHSHEPTAADEAGQWRSSRPFVEAPPSRREAPPHRPAGLADTESTWSRGTRAPVTPAAAPEPAGRQRLALLPRSQQASATPSPESTPAPAKASPFGAARPIDTATREAEAAAHAEERRKKEHEAAQKRKEEAKKAAEKREAEQKEAKERRPVRVHPSRLPPKEAAAAPADAAPAAAPAAASGPDADGFETVTTSRSRKEQSDAPRAAAAPAKKAAAGFSFAAAAGTIAVDDVADKLAETQV</sequence>
<dbReference type="InterPro" id="IPR000504">
    <property type="entry name" value="RRM_dom"/>
</dbReference>